<evidence type="ECO:0000313" key="6">
    <source>
        <dbReference type="EMBL" id="AIA92555.1"/>
    </source>
</evidence>
<evidence type="ECO:0000256" key="2">
    <source>
        <dbReference type="ARBA" id="ARBA00012588"/>
    </source>
</evidence>
<dbReference type="Pfam" id="PF08323">
    <property type="entry name" value="Glyco_transf_5"/>
    <property type="match status" value="1"/>
</dbReference>
<dbReference type="SUPFAM" id="SSF53756">
    <property type="entry name" value="UDP-Glycosyltransferase/glycogen phosphorylase"/>
    <property type="match status" value="1"/>
</dbReference>
<dbReference type="EMBL" id="KF125230">
    <property type="protein sequence ID" value="AIA92555.1"/>
    <property type="molecule type" value="Genomic_DNA"/>
</dbReference>
<name>A0A060CHP6_9HYPH</name>
<evidence type="ECO:0000256" key="1">
    <source>
        <dbReference type="ARBA" id="ARBA00001478"/>
    </source>
</evidence>
<dbReference type="InterPro" id="IPR013534">
    <property type="entry name" value="Starch_synth_cat_dom"/>
</dbReference>
<accession>A0A060CHP6</accession>
<protein>
    <recommendedName>
        <fullName evidence="2">starch synthase</fullName>
        <ecNumber evidence="2">2.4.1.21</ecNumber>
    </recommendedName>
</protein>
<keyword evidence="3" id="KW-0328">Glycosyltransferase</keyword>
<sequence>MCSACRGRCFAEGTVELEGSVNLLKGAIETADCLTTVSPAYAGEISAPGAAGPIASVIASHRIYGIRNGIPEGRQSRRKSADPSAL</sequence>
<reference evidence="6" key="1">
    <citation type="journal article" date="2013" name="Environ. Microbiol.">
        <title>Seasonally variable intestinal metagenomes of the red palm weevil (Rhynchophorus ferrugineus).</title>
        <authorList>
            <person name="Jia S."/>
            <person name="Zhang X."/>
            <person name="Zhang G."/>
            <person name="Yin A."/>
            <person name="Zhang S."/>
            <person name="Li F."/>
            <person name="Wang L."/>
            <person name="Zhao D."/>
            <person name="Yun Q."/>
            <person name="Tala"/>
            <person name="Wang J."/>
            <person name="Sun G."/>
            <person name="Baabdullah M."/>
            <person name="Yu X."/>
            <person name="Hu S."/>
            <person name="Al-Mssallem I.S."/>
            <person name="Yu J."/>
        </authorList>
    </citation>
    <scope>NUCLEOTIDE SEQUENCE</scope>
</reference>
<dbReference type="GO" id="GO:0009011">
    <property type="term" value="F:alpha-1,4-glucan glucosyltransferase (ADP-glucose donor) activity"/>
    <property type="evidence" value="ECO:0007669"/>
    <property type="project" value="UniProtKB-EC"/>
</dbReference>
<evidence type="ECO:0000259" key="5">
    <source>
        <dbReference type="Pfam" id="PF08323"/>
    </source>
</evidence>
<organism evidence="6">
    <name type="scientific">uncultured Rhizobium sp</name>
    <dbReference type="NCBI Taxonomy" id="155567"/>
    <lineage>
        <taxon>Bacteria</taxon>
        <taxon>Pseudomonadati</taxon>
        <taxon>Pseudomonadota</taxon>
        <taxon>Alphaproteobacteria</taxon>
        <taxon>Hyphomicrobiales</taxon>
        <taxon>Rhizobiaceae</taxon>
        <taxon>Rhizobium/Agrobacterium group</taxon>
        <taxon>Rhizobium</taxon>
        <taxon>environmental samples</taxon>
    </lineage>
</organism>
<dbReference type="Gene3D" id="3.40.50.2000">
    <property type="entry name" value="Glycogen Phosphorylase B"/>
    <property type="match status" value="1"/>
</dbReference>
<dbReference type="AlphaFoldDB" id="A0A060CHP6"/>
<evidence type="ECO:0000256" key="4">
    <source>
        <dbReference type="ARBA" id="ARBA00022679"/>
    </source>
</evidence>
<comment type="catalytic activity">
    <reaction evidence="1">
        <text>[(1-&gt;4)-alpha-D-glucosyl](n) + ADP-alpha-D-glucose = [(1-&gt;4)-alpha-D-glucosyl](n+1) + ADP + H(+)</text>
        <dbReference type="Rhea" id="RHEA:18189"/>
        <dbReference type="Rhea" id="RHEA-COMP:9584"/>
        <dbReference type="Rhea" id="RHEA-COMP:9587"/>
        <dbReference type="ChEBI" id="CHEBI:15378"/>
        <dbReference type="ChEBI" id="CHEBI:15444"/>
        <dbReference type="ChEBI" id="CHEBI:57498"/>
        <dbReference type="ChEBI" id="CHEBI:456216"/>
        <dbReference type="EC" id="2.4.1.21"/>
    </reaction>
</comment>
<dbReference type="EC" id="2.4.1.21" evidence="2"/>
<proteinExistence type="predicted"/>
<feature type="domain" description="Starch synthase catalytic" evidence="5">
    <location>
        <begin position="11"/>
        <end position="52"/>
    </location>
</feature>
<keyword evidence="4" id="KW-0808">Transferase</keyword>
<evidence type="ECO:0000256" key="3">
    <source>
        <dbReference type="ARBA" id="ARBA00022676"/>
    </source>
</evidence>